<gene>
    <name evidence="1" type="ORF">N7498_008963</name>
</gene>
<dbReference type="GO" id="GO:0003700">
    <property type="term" value="F:DNA-binding transcription factor activity"/>
    <property type="evidence" value="ECO:0007669"/>
    <property type="project" value="InterPro"/>
</dbReference>
<dbReference type="InterPro" id="IPR046347">
    <property type="entry name" value="bZIP_sf"/>
</dbReference>
<reference evidence="1" key="1">
    <citation type="submission" date="2022-12" db="EMBL/GenBank/DDBJ databases">
        <authorList>
            <person name="Petersen C."/>
        </authorList>
    </citation>
    <scope>NUCLEOTIDE SEQUENCE</scope>
    <source>
        <strain evidence="1">IBT 15544</strain>
    </source>
</reference>
<dbReference type="GeneID" id="83183326"/>
<name>A0A9W9JIG7_9EURO</name>
<dbReference type="SUPFAM" id="SSF57959">
    <property type="entry name" value="Leucine zipper domain"/>
    <property type="match status" value="1"/>
</dbReference>
<evidence type="ECO:0000313" key="1">
    <source>
        <dbReference type="EMBL" id="KAJ5195525.1"/>
    </source>
</evidence>
<protein>
    <submittedName>
        <fullName evidence="1">BZIP transcription factor bZIP-1</fullName>
    </submittedName>
</protein>
<organism evidence="1 2">
    <name type="scientific">Penicillium cinerascens</name>
    <dbReference type="NCBI Taxonomy" id="70096"/>
    <lineage>
        <taxon>Eukaryota</taxon>
        <taxon>Fungi</taxon>
        <taxon>Dikarya</taxon>
        <taxon>Ascomycota</taxon>
        <taxon>Pezizomycotina</taxon>
        <taxon>Eurotiomycetes</taxon>
        <taxon>Eurotiomycetidae</taxon>
        <taxon>Eurotiales</taxon>
        <taxon>Aspergillaceae</taxon>
        <taxon>Penicillium</taxon>
    </lineage>
</organism>
<proteinExistence type="predicted"/>
<accession>A0A9W9JIG7</accession>
<evidence type="ECO:0000313" key="2">
    <source>
        <dbReference type="Proteomes" id="UP001150904"/>
    </source>
</evidence>
<comment type="caution">
    <text evidence="1">The sequence shown here is derived from an EMBL/GenBank/DDBJ whole genome shotgun (WGS) entry which is preliminary data.</text>
</comment>
<dbReference type="RefSeq" id="XP_058306013.1">
    <property type="nucleotide sequence ID" value="XM_058456025.1"/>
</dbReference>
<dbReference type="OrthoDB" id="10331825at2759"/>
<reference evidence="1" key="2">
    <citation type="journal article" date="2023" name="IMA Fungus">
        <title>Comparative genomic study of the Penicillium genus elucidates a diverse pangenome and 15 lateral gene transfer events.</title>
        <authorList>
            <person name="Petersen C."/>
            <person name="Sorensen T."/>
            <person name="Nielsen M.R."/>
            <person name="Sondergaard T.E."/>
            <person name="Sorensen J.L."/>
            <person name="Fitzpatrick D.A."/>
            <person name="Frisvad J.C."/>
            <person name="Nielsen K.L."/>
        </authorList>
    </citation>
    <scope>NUCLEOTIDE SEQUENCE</scope>
    <source>
        <strain evidence="1">IBT 15544</strain>
    </source>
</reference>
<dbReference type="Proteomes" id="UP001150904">
    <property type="component" value="Unassembled WGS sequence"/>
</dbReference>
<dbReference type="AlphaFoldDB" id="A0A9W9JIG7"/>
<sequence>MASSKELAEHLMRNGVKHHSPLDSSLEDTSPISPIPSRVTILREGYGSQSNPGLHAVQALGVSHFDEDITFAQRSCSPVSLGNDIQKSSLVTFKPLAPPNWASSTLNGGQYADAYTPSTKHNTTEAAARAMTKAKSCENARAAIGTRISTKSTSNHGEHLKRNRNAAKRFREKCKSQNEQLKLKFEEQSALHRKLLADTYQLRSVLSELRDEALKHWQCRDERLAQHLRHLV</sequence>
<dbReference type="EMBL" id="JAPQKR010000015">
    <property type="protein sequence ID" value="KAJ5195525.1"/>
    <property type="molecule type" value="Genomic_DNA"/>
</dbReference>
<keyword evidence="2" id="KW-1185">Reference proteome</keyword>
<dbReference type="Gene3D" id="1.20.5.170">
    <property type="match status" value="1"/>
</dbReference>